<feature type="signal peptide" evidence="2">
    <location>
        <begin position="1"/>
        <end position="23"/>
    </location>
</feature>
<dbReference type="Proteomes" id="UP001596472">
    <property type="component" value="Unassembled WGS sequence"/>
</dbReference>
<keyword evidence="2" id="KW-0449">Lipoprotein</keyword>
<dbReference type="SUPFAM" id="SSF56954">
    <property type="entry name" value="Outer membrane efflux proteins (OEP)"/>
    <property type="match status" value="1"/>
</dbReference>
<dbReference type="PROSITE" id="PS51257">
    <property type="entry name" value="PROKAR_LIPOPROTEIN"/>
    <property type="match status" value="1"/>
</dbReference>
<dbReference type="EMBL" id="JBHTBS010000001">
    <property type="protein sequence ID" value="MFC7336200.1"/>
    <property type="molecule type" value="Genomic_DNA"/>
</dbReference>
<dbReference type="RefSeq" id="WP_379709076.1">
    <property type="nucleotide sequence ID" value="NZ_JBHTBS010000001.1"/>
</dbReference>
<dbReference type="PANTHER" id="PTHR30203">
    <property type="entry name" value="OUTER MEMBRANE CATION EFFLUX PROTEIN"/>
    <property type="match status" value="1"/>
</dbReference>
<dbReference type="Gene3D" id="1.20.1600.10">
    <property type="entry name" value="Outer membrane efflux proteins (OEP)"/>
    <property type="match status" value="1"/>
</dbReference>
<feature type="compositionally biased region" description="Polar residues" evidence="3">
    <location>
        <begin position="38"/>
        <end position="48"/>
    </location>
</feature>
<dbReference type="NCBIfam" id="TIGR01845">
    <property type="entry name" value="outer_NodT"/>
    <property type="match status" value="1"/>
</dbReference>
<dbReference type="InterPro" id="IPR003423">
    <property type="entry name" value="OMP_efflux"/>
</dbReference>
<dbReference type="Gene3D" id="2.20.200.10">
    <property type="entry name" value="Outer membrane efflux proteins (OEP)"/>
    <property type="match status" value="1"/>
</dbReference>
<gene>
    <name evidence="4" type="ORF">ACFQY0_03350</name>
</gene>
<dbReference type="InterPro" id="IPR010131">
    <property type="entry name" value="MdtP/NodT-like"/>
</dbReference>
<evidence type="ECO:0000256" key="1">
    <source>
        <dbReference type="ARBA" id="ARBA00007613"/>
    </source>
</evidence>
<protein>
    <submittedName>
        <fullName evidence="4">Efflux transporter outer membrane subunit</fullName>
    </submittedName>
</protein>
<comment type="subcellular location">
    <subcellularLocation>
        <location evidence="2">Cell membrane</location>
        <topology evidence="2">Lipid-anchor</topology>
    </subcellularLocation>
</comment>
<keyword evidence="2" id="KW-0812">Transmembrane</keyword>
<keyword evidence="2" id="KW-1134">Transmembrane beta strand</keyword>
<organism evidence="4 5">
    <name type="scientific">Haloferula chungangensis</name>
    <dbReference type="NCBI Taxonomy" id="1048331"/>
    <lineage>
        <taxon>Bacteria</taxon>
        <taxon>Pseudomonadati</taxon>
        <taxon>Verrucomicrobiota</taxon>
        <taxon>Verrucomicrobiia</taxon>
        <taxon>Verrucomicrobiales</taxon>
        <taxon>Verrucomicrobiaceae</taxon>
        <taxon>Haloferula</taxon>
    </lineage>
</organism>
<evidence type="ECO:0000256" key="2">
    <source>
        <dbReference type="RuleBase" id="RU362097"/>
    </source>
</evidence>
<keyword evidence="2" id="KW-0564">Palmitate</keyword>
<feature type="chain" id="PRO_5044954901" evidence="2">
    <location>
        <begin position="24"/>
        <end position="467"/>
    </location>
</feature>
<evidence type="ECO:0000313" key="4">
    <source>
        <dbReference type="EMBL" id="MFC7336200.1"/>
    </source>
</evidence>
<keyword evidence="2" id="KW-0732">Signal</keyword>
<reference evidence="5" key="1">
    <citation type="journal article" date="2019" name="Int. J. Syst. Evol. Microbiol.">
        <title>The Global Catalogue of Microorganisms (GCM) 10K type strain sequencing project: providing services to taxonomists for standard genome sequencing and annotation.</title>
        <authorList>
            <consortium name="The Broad Institute Genomics Platform"/>
            <consortium name="The Broad Institute Genome Sequencing Center for Infectious Disease"/>
            <person name="Wu L."/>
            <person name="Ma J."/>
        </authorList>
    </citation>
    <scope>NUCLEOTIDE SEQUENCE [LARGE SCALE GENOMIC DNA]</scope>
    <source>
        <strain evidence="5">CGMCC 4.1467</strain>
    </source>
</reference>
<proteinExistence type="inferred from homology"/>
<sequence>MQRNSPKATWGLIICLTSLTACNSLQFESPREAHDLQSPPSWEASSSGREGKITQGWLSDFSDPGMTAAVERAMAYNSDLAAAAARMREAEYIRIAGQSRTLPNVALSSSGAYSMAGNGSAPTTESERYGLNISASWEVDVWKRLRDLNEASQADVDALRALYRGARLSLAASTAKSWCNLIAAEQQLELAKVTLDSFESNLRISERNYIGTGQGSLDVQFGRTNVASARRALEARRLERDDAARGLETLSGQYPSGRSSAGSDLPNMKRSVPAGIPADMVERRPDLEVARARIYASAKRADAIRKNLLPNIRLTSSGGNSVAQFQDLFDPNWLAASIAASVAQSVYSGGELTNLAHAAVERNKELIADYTQTALIAYREVESALSADDSLRAQEEFLIQEVKQAALAEKQATRDYADGIEGSDILDVLEAQRRNNNAKASLIRLRNERLQNRIDLHLALGGDFKTA</sequence>
<accession>A0ABW2L3R0</accession>
<feature type="compositionally biased region" description="Polar residues" evidence="3">
    <location>
        <begin position="250"/>
        <end position="262"/>
    </location>
</feature>
<feature type="region of interest" description="Disordered" evidence="3">
    <location>
        <begin position="246"/>
        <end position="269"/>
    </location>
</feature>
<evidence type="ECO:0000313" key="5">
    <source>
        <dbReference type="Proteomes" id="UP001596472"/>
    </source>
</evidence>
<dbReference type="Pfam" id="PF02321">
    <property type="entry name" value="OEP"/>
    <property type="match status" value="2"/>
</dbReference>
<keyword evidence="2" id="KW-0472">Membrane</keyword>
<dbReference type="PANTHER" id="PTHR30203:SF32">
    <property type="entry name" value="CATION EFFLUX SYSTEM PROTEIN CUSC"/>
    <property type="match status" value="1"/>
</dbReference>
<name>A0ABW2L3R0_9BACT</name>
<feature type="region of interest" description="Disordered" evidence="3">
    <location>
        <begin position="30"/>
        <end position="56"/>
    </location>
</feature>
<keyword evidence="5" id="KW-1185">Reference proteome</keyword>
<comment type="caution">
    <text evidence="4">The sequence shown here is derived from an EMBL/GenBank/DDBJ whole genome shotgun (WGS) entry which is preliminary data.</text>
</comment>
<evidence type="ECO:0000256" key="3">
    <source>
        <dbReference type="SAM" id="MobiDB-lite"/>
    </source>
</evidence>
<comment type="similarity">
    <text evidence="1 2">Belongs to the outer membrane factor (OMF) (TC 1.B.17) family.</text>
</comment>